<keyword evidence="2" id="KW-1185">Reference proteome</keyword>
<name>A0ACD1ABG1_9FIRM</name>
<dbReference type="Proteomes" id="UP000594014">
    <property type="component" value="Chromosome"/>
</dbReference>
<protein>
    <submittedName>
        <fullName evidence="1">Uncharacterized protein</fullName>
    </submittedName>
</protein>
<accession>A0ACD1ABG1</accession>
<reference evidence="1" key="1">
    <citation type="submission" date="2019-08" db="EMBL/GenBank/DDBJ databases">
        <title>Genome sequence of Clostridiales bacterium MT110.</title>
        <authorList>
            <person name="Cao J."/>
        </authorList>
    </citation>
    <scope>NUCLEOTIDE SEQUENCE</scope>
    <source>
        <strain evidence="1">MT110</strain>
    </source>
</reference>
<dbReference type="EMBL" id="CP042469">
    <property type="protein sequence ID" value="QOX63649.1"/>
    <property type="molecule type" value="Genomic_DNA"/>
</dbReference>
<organism evidence="1 2">
    <name type="scientific">Anoxybacterium hadale</name>
    <dbReference type="NCBI Taxonomy" id="3408580"/>
    <lineage>
        <taxon>Bacteria</taxon>
        <taxon>Bacillati</taxon>
        <taxon>Bacillota</taxon>
        <taxon>Clostridia</taxon>
        <taxon>Peptostreptococcales</taxon>
        <taxon>Anaerovoracaceae</taxon>
        <taxon>Anoxybacterium</taxon>
    </lineage>
</organism>
<proteinExistence type="predicted"/>
<evidence type="ECO:0000313" key="1">
    <source>
        <dbReference type="EMBL" id="QOX63649.1"/>
    </source>
</evidence>
<sequence>MVKKNQETLPIPDIGYLISYEQLNILLEFLRLWSQLAMWTRSLILSTVNDTANKTAIVNHLYTIPTEFYRAFRIFYGTAISQQILNLLTNFITAQWRLIHALKEGNQQLVDELTVTLYQTADEFAEYIAPLNVYWDVNHWKSLLYQYIRLVIDEMVAMMTGEHEKEIEIHRRLDDVAEIIGSYMARGIIARNLALGGQGYQEPVNPGQTAPEPVNQGE</sequence>
<evidence type="ECO:0000313" key="2">
    <source>
        <dbReference type="Proteomes" id="UP000594014"/>
    </source>
</evidence>
<gene>
    <name evidence="1" type="ORF">FRZ06_09940</name>
</gene>